<reference evidence="1 2" key="1">
    <citation type="submission" date="2017-12" db="EMBL/GenBank/DDBJ databases">
        <title>High-resolution comparative analysis of great ape genomes.</title>
        <authorList>
            <person name="Pollen A."/>
            <person name="Hastie A."/>
            <person name="Hormozdiari F."/>
            <person name="Dougherty M."/>
            <person name="Liu R."/>
            <person name="Chaisson M."/>
            <person name="Hoppe E."/>
            <person name="Hill C."/>
            <person name="Pang A."/>
            <person name="Hillier L."/>
            <person name="Baker C."/>
            <person name="Armstrong J."/>
            <person name="Shendure J."/>
            <person name="Paten B."/>
            <person name="Wilson R."/>
            <person name="Chao H."/>
            <person name="Schneider V."/>
            <person name="Ventura M."/>
            <person name="Kronenberg Z."/>
            <person name="Murali S."/>
            <person name="Gordon D."/>
            <person name="Cantsilieris S."/>
            <person name="Munson K."/>
            <person name="Nelson B."/>
            <person name="Raja A."/>
            <person name="Underwood J."/>
            <person name="Diekhans M."/>
            <person name="Fiddes I."/>
            <person name="Haussler D."/>
            <person name="Eichler E."/>
        </authorList>
    </citation>
    <scope>NUCLEOTIDE SEQUENCE [LARGE SCALE GENOMIC DNA]</scope>
    <source>
        <strain evidence="1">Yerkes chimp pedigree #C0471</strain>
    </source>
</reference>
<feature type="non-terminal residue" evidence="1">
    <location>
        <position position="37"/>
    </location>
</feature>
<evidence type="ECO:0000313" key="2">
    <source>
        <dbReference type="Proteomes" id="UP000236370"/>
    </source>
</evidence>
<gene>
    <name evidence="1" type="ORF">CK820_G0027534</name>
</gene>
<comment type="caution">
    <text evidence="1">The sequence shown here is derived from an EMBL/GenBank/DDBJ whole genome shotgun (WGS) entry which is preliminary data.</text>
</comment>
<accession>A0A2J8LN50</accession>
<sequence>MASEDIAKLAETLAKTQVAGGQLSFKGKSLKLNTAED</sequence>
<name>A0A2J8LN50_PANTR</name>
<dbReference type="AlphaFoldDB" id="A0A2J8LN50"/>
<proteinExistence type="predicted"/>
<organism evidence="1 2">
    <name type="scientific">Pan troglodytes</name>
    <name type="common">Chimpanzee</name>
    <dbReference type="NCBI Taxonomy" id="9598"/>
    <lineage>
        <taxon>Eukaryota</taxon>
        <taxon>Metazoa</taxon>
        <taxon>Chordata</taxon>
        <taxon>Craniata</taxon>
        <taxon>Vertebrata</taxon>
        <taxon>Euteleostomi</taxon>
        <taxon>Mammalia</taxon>
        <taxon>Eutheria</taxon>
        <taxon>Euarchontoglires</taxon>
        <taxon>Primates</taxon>
        <taxon>Haplorrhini</taxon>
        <taxon>Catarrhini</taxon>
        <taxon>Hominidae</taxon>
        <taxon>Pan</taxon>
    </lineage>
</organism>
<protein>
    <submittedName>
        <fullName evidence="1">RANGAP1 isoform 3</fullName>
    </submittedName>
</protein>
<dbReference type="SMR" id="A0A2J8LN50"/>
<evidence type="ECO:0000313" key="1">
    <source>
        <dbReference type="EMBL" id="PNI48705.1"/>
    </source>
</evidence>
<dbReference type="Proteomes" id="UP000236370">
    <property type="component" value="Unassembled WGS sequence"/>
</dbReference>
<dbReference type="EMBL" id="NBAG03000283">
    <property type="protein sequence ID" value="PNI48705.1"/>
    <property type="molecule type" value="Genomic_DNA"/>
</dbReference>